<sequence>MAGPTFEEWIFHLGLQQIHDPHFDKPVYRKPSFGELELSAESKRKSVSAYATLATGGNPALETCADAWA</sequence>
<organism evidence="1 2">
    <name type="scientific">Rhizobium sullae</name>
    <name type="common">Rhizobium hedysari</name>
    <dbReference type="NCBI Taxonomy" id="50338"/>
    <lineage>
        <taxon>Bacteria</taxon>
        <taxon>Pseudomonadati</taxon>
        <taxon>Pseudomonadota</taxon>
        <taxon>Alphaproteobacteria</taxon>
        <taxon>Hyphomicrobiales</taxon>
        <taxon>Rhizobiaceae</taxon>
        <taxon>Rhizobium/Agrobacterium group</taxon>
        <taxon>Rhizobium</taxon>
    </lineage>
</organism>
<evidence type="ECO:0000313" key="2">
    <source>
        <dbReference type="Proteomes" id="UP001060123"/>
    </source>
</evidence>
<proteinExistence type="predicted"/>
<reference evidence="1" key="1">
    <citation type="submission" date="2022-09" db="EMBL/GenBank/DDBJ databases">
        <title>Australian commercial rhizobial inoculants.</title>
        <authorList>
            <person name="Kohlmeier M.G."/>
            <person name="O'Hara G.W."/>
            <person name="Colombi E."/>
            <person name="Ramsay J.P."/>
            <person name="Terpolilli J."/>
        </authorList>
    </citation>
    <scope>NUCLEOTIDE SEQUENCE</scope>
    <source>
        <strain evidence="1">WSM1592</strain>
        <plasmid evidence="1">pWSM1592_3</plasmid>
    </source>
</reference>
<evidence type="ECO:0000313" key="1">
    <source>
        <dbReference type="EMBL" id="UWU19619.1"/>
    </source>
</evidence>
<keyword evidence="1" id="KW-0614">Plasmid</keyword>
<name>A0ABY5XYA8_RHISU</name>
<dbReference type="Proteomes" id="UP001060123">
    <property type="component" value="Plasmid pWSM1592_3"/>
</dbReference>
<keyword evidence="2" id="KW-1185">Reference proteome</keyword>
<gene>
    <name evidence="1" type="ORF">N2599_37330</name>
</gene>
<dbReference type="EMBL" id="CP104146">
    <property type="protein sequence ID" value="UWU19619.1"/>
    <property type="molecule type" value="Genomic_DNA"/>
</dbReference>
<geneLocation type="plasmid" evidence="1 2">
    <name>pWSM1592_3</name>
</geneLocation>
<protein>
    <submittedName>
        <fullName evidence="1">Uncharacterized protein</fullName>
    </submittedName>
</protein>
<accession>A0ABY5XYA8</accession>
<dbReference type="RefSeq" id="WP_051336849.1">
    <property type="nucleotide sequence ID" value="NZ_CP104146.1"/>
</dbReference>